<protein>
    <submittedName>
        <fullName evidence="2">Uncharacterized protein</fullName>
    </submittedName>
</protein>
<organism evidence="1 2">
    <name type="scientific">Ditylenchus dipsaci</name>
    <dbReference type="NCBI Taxonomy" id="166011"/>
    <lineage>
        <taxon>Eukaryota</taxon>
        <taxon>Metazoa</taxon>
        <taxon>Ecdysozoa</taxon>
        <taxon>Nematoda</taxon>
        <taxon>Chromadorea</taxon>
        <taxon>Rhabditida</taxon>
        <taxon>Tylenchina</taxon>
        <taxon>Tylenchomorpha</taxon>
        <taxon>Sphaerularioidea</taxon>
        <taxon>Anguinidae</taxon>
        <taxon>Anguininae</taxon>
        <taxon>Ditylenchus</taxon>
    </lineage>
</organism>
<dbReference type="AlphaFoldDB" id="A0A915DGZ1"/>
<evidence type="ECO:0000313" key="1">
    <source>
        <dbReference type="Proteomes" id="UP000887574"/>
    </source>
</evidence>
<dbReference type="Proteomes" id="UP000887574">
    <property type="component" value="Unplaced"/>
</dbReference>
<sequence>MAKIMYTQEAADEFCGCLIAIDCEEEGYLQGEVLGVDPFQRTVTLSKPFKNGCPMGMDSLVILQLQFVN</sequence>
<evidence type="ECO:0000313" key="2">
    <source>
        <dbReference type="WBParaSite" id="jg19140"/>
    </source>
</evidence>
<dbReference type="WBParaSite" id="jg19140">
    <property type="protein sequence ID" value="jg19140"/>
    <property type="gene ID" value="jg19140"/>
</dbReference>
<accession>A0A915DGZ1</accession>
<dbReference type="Gene3D" id="2.30.30.100">
    <property type="match status" value="1"/>
</dbReference>
<proteinExistence type="predicted"/>
<keyword evidence="1" id="KW-1185">Reference proteome</keyword>
<reference evidence="2" key="1">
    <citation type="submission" date="2022-11" db="UniProtKB">
        <authorList>
            <consortium name="WormBaseParasite"/>
        </authorList>
    </citation>
    <scope>IDENTIFICATION</scope>
</reference>
<name>A0A915DGZ1_9BILA</name>